<reference evidence="1 2" key="1">
    <citation type="submission" date="2021-05" db="EMBL/GenBank/DDBJ databases">
        <title>Phylogenetic classification of ten novel species belonging to the genus Bifidobacterium comprising B. colchicus sp. nov., B. abeli sp. nov., B. bicoloris sp. nov., B. guerezis sp. nov., B. rosaliae sp. nov., B. santillanensis sp. nov., B. argentati sp. nov., B. amazzoni sp. nov., B. pluviali sp. nov., and B. pinnaculum sp. nov.</title>
        <authorList>
            <person name="Lugli G.A."/>
            <person name="Ruiz Garcia L."/>
            <person name="Margolles A."/>
            <person name="Ventura M."/>
        </authorList>
    </citation>
    <scope>NUCLEOTIDE SEQUENCE [LARGE SCALE GENOMIC DNA]</scope>
    <source>
        <strain evidence="1 2">82T10</strain>
    </source>
</reference>
<proteinExistence type="predicted"/>
<protein>
    <submittedName>
        <fullName evidence="1">Type II toxin-antitoxin system HicB family antitoxin</fullName>
    </submittedName>
</protein>
<evidence type="ECO:0000313" key="2">
    <source>
        <dbReference type="Proteomes" id="UP000700815"/>
    </source>
</evidence>
<dbReference type="InterPro" id="IPR008651">
    <property type="entry name" value="Uncharacterised_HicB"/>
</dbReference>
<accession>A0ABS6WGI3</accession>
<dbReference type="Pfam" id="PF05534">
    <property type="entry name" value="HicB"/>
    <property type="match status" value="1"/>
</dbReference>
<sequence length="107" mass="11708">MSEGSRYIYRVSWSDEDGGFVATVAELPGLRFVAQSSVDAMAGIYAMAAERVSALKAEGADVPVPFEDRHYSGHFMVRVPPELHRRLALEAAEQGVSLNRLVQSRLG</sequence>
<name>A0ABS6WGI3_9BIFI</name>
<dbReference type="Proteomes" id="UP000700815">
    <property type="component" value="Unassembled WGS sequence"/>
</dbReference>
<organism evidence="1 2">
    <name type="scientific">Bifidobacterium miconis</name>
    <dbReference type="NCBI Taxonomy" id="2834435"/>
    <lineage>
        <taxon>Bacteria</taxon>
        <taxon>Bacillati</taxon>
        <taxon>Actinomycetota</taxon>
        <taxon>Actinomycetes</taxon>
        <taxon>Bifidobacteriales</taxon>
        <taxon>Bifidobacteriaceae</taxon>
        <taxon>Bifidobacterium</taxon>
    </lineage>
</organism>
<gene>
    <name evidence="1" type="ORF">KIH79_09570</name>
</gene>
<dbReference type="RefSeq" id="WP_219059179.1">
    <property type="nucleotide sequence ID" value="NZ_JAHBBH010000029.1"/>
</dbReference>
<keyword evidence="2" id="KW-1185">Reference proteome</keyword>
<dbReference type="EMBL" id="JAHBBH010000029">
    <property type="protein sequence ID" value="MBW3093161.1"/>
    <property type="molecule type" value="Genomic_DNA"/>
</dbReference>
<evidence type="ECO:0000313" key="1">
    <source>
        <dbReference type="EMBL" id="MBW3093161.1"/>
    </source>
</evidence>
<comment type="caution">
    <text evidence="1">The sequence shown here is derived from an EMBL/GenBank/DDBJ whole genome shotgun (WGS) entry which is preliminary data.</text>
</comment>